<dbReference type="Proteomes" id="UP000233556">
    <property type="component" value="Unassembled WGS sequence"/>
</dbReference>
<feature type="compositionally biased region" description="Polar residues" evidence="1">
    <location>
        <begin position="106"/>
        <end position="116"/>
    </location>
</feature>
<dbReference type="AlphaFoldDB" id="A0A2I0UR63"/>
<accession>A0A2I0UR63</accession>
<keyword evidence="3" id="KW-1185">Reference proteome</keyword>
<feature type="region of interest" description="Disordered" evidence="1">
    <location>
        <begin position="157"/>
        <end position="186"/>
    </location>
</feature>
<name>A0A2I0UR63_LIMLA</name>
<evidence type="ECO:0000313" key="3">
    <source>
        <dbReference type="Proteomes" id="UP000233556"/>
    </source>
</evidence>
<protein>
    <submittedName>
        <fullName evidence="2">Uncharacterized protein</fullName>
    </submittedName>
</protein>
<proteinExistence type="predicted"/>
<sequence>MHSPFLTHSRAVPGEEGCREQALINGPVSHQSLHAVGRAPVSYSVQASHFELFRSFDNWIAFCLFSPMCIYGVGRRVRGLQLQVGAEEREIPPFPEPGVPSHLTLGTPQTPSSSEVSECLPPTELGKNEKPEPCQEKADVEYCLPSRAIMRMKTSVLASRKQGDGSHSETTCVREESGANAEEKLPSYLRQRNIFKRF</sequence>
<reference evidence="3" key="2">
    <citation type="submission" date="2017-12" db="EMBL/GenBank/DDBJ databases">
        <title>Genome sequence of the Bar-tailed Godwit (Limosa lapponica baueri).</title>
        <authorList>
            <person name="Lima N.C.B."/>
            <person name="Parody-Merino A.M."/>
            <person name="Battley P.F."/>
            <person name="Fidler A.E."/>
            <person name="Prosdocimi F."/>
        </authorList>
    </citation>
    <scope>NUCLEOTIDE SEQUENCE [LARGE SCALE GENOMIC DNA]</scope>
</reference>
<gene>
    <name evidence="2" type="ORF">llap_1166</name>
</gene>
<feature type="region of interest" description="Disordered" evidence="1">
    <location>
        <begin position="106"/>
        <end position="132"/>
    </location>
</feature>
<dbReference type="EMBL" id="KZ505651">
    <property type="protein sequence ID" value="PKU48538.1"/>
    <property type="molecule type" value="Genomic_DNA"/>
</dbReference>
<reference evidence="3" key="1">
    <citation type="submission" date="2017-11" db="EMBL/GenBank/DDBJ databases">
        <authorList>
            <person name="Lima N.C."/>
            <person name="Parody-Merino A.M."/>
            <person name="Battley P.F."/>
            <person name="Fidler A.E."/>
            <person name="Prosdocimi F."/>
        </authorList>
    </citation>
    <scope>NUCLEOTIDE SEQUENCE [LARGE SCALE GENOMIC DNA]</scope>
</reference>
<feature type="compositionally biased region" description="Basic and acidic residues" evidence="1">
    <location>
        <begin position="161"/>
        <end position="185"/>
    </location>
</feature>
<evidence type="ECO:0000256" key="1">
    <source>
        <dbReference type="SAM" id="MobiDB-lite"/>
    </source>
</evidence>
<organism evidence="2 3">
    <name type="scientific">Limosa lapponica baueri</name>
    <dbReference type="NCBI Taxonomy" id="1758121"/>
    <lineage>
        <taxon>Eukaryota</taxon>
        <taxon>Metazoa</taxon>
        <taxon>Chordata</taxon>
        <taxon>Craniata</taxon>
        <taxon>Vertebrata</taxon>
        <taxon>Euteleostomi</taxon>
        <taxon>Archelosauria</taxon>
        <taxon>Archosauria</taxon>
        <taxon>Dinosauria</taxon>
        <taxon>Saurischia</taxon>
        <taxon>Theropoda</taxon>
        <taxon>Coelurosauria</taxon>
        <taxon>Aves</taxon>
        <taxon>Neognathae</taxon>
        <taxon>Neoaves</taxon>
        <taxon>Charadriiformes</taxon>
        <taxon>Scolopacidae</taxon>
        <taxon>Limosa</taxon>
    </lineage>
</organism>
<evidence type="ECO:0000313" key="2">
    <source>
        <dbReference type="EMBL" id="PKU48538.1"/>
    </source>
</evidence>